<dbReference type="PROSITE" id="PS50928">
    <property type="entry name" value="ABC_TM1"/>
    <property type="match status" value="1"/>
</dbReference>
<dbReference type="SUPFAM" id="SSF161098">
    <property type="entry name" value="MetI-like"/>
    <property type="match status" value="1"/>
</dbReference>
<dbReference type="CDD" id="cd06261">
    <property type="entry name" value="TM_PBP2"/>
    <property type="match status" value="1"/>
</dbReference>
<evidence type="ECO:0000256" key="7">
    <source>
        <dbReference type="ARBA" id="ARBA00022989"/>
    </source>
</evidence>
<comment type="similarity">
    <text evidence="2">Belongs to the binding-protein-dependent transport system permease family. HisMQ subfamily.</text>
</comment>
<evidence type="ECO:0000256" key="3">
    <source>
        <dbReference type="ARBA" id="ARBA00022448"/>
    </source>
</evidence>
<evidence type="ECO:0000313" key="12">
    <source>
        <dbReference type="Proteomes" id="UP001242480"/>
    </source>
</evidence>
<gene>
    <name evidence="11" type="ORF">QO011_005141</name>
</gene>
<feature type="domain" description="ABC transmembrane type-1" evidence="10">
    <location>
        <begin position="27"/>
        <end position="215"/>
    </location>
</feature>
<keyword evidence="12" id="KW-1185">Reference proteome</keyword>
<feature type="transmembrane region" description="Helical" evidence="9">
    <location>
        <begin position="193"/>
        <end position="215"/>
    </location>
</feature>
<sequence length="230" mass="24915">MASDLNVDTSSTLAFLLAVLPLLLKGLQVTVAAALLGFVVAAVAGLFFAVLRRSSSRLITWPLVAFLEFVRDTPLLIQLFFLYYVLPQYGIVLPAFVTGAVAIGLQYSAYTAEIYRAGIEAIAKGQWEASTALNMSRARIYGVVIIPQAIPRVVPALGNCLVGMLKETPILSTISVLEMLNLAVIIGDRTYQYTIPLTIAGILMLVVTSVFSYLIRLVELGLPKRGVPLR</sequence>
<keyword evidence="5 9" id="KW-0812">Transmembrane</keyword>
<dbReference type="InterPro" id="IPR010065">
    <property type="entry name" value="AA_ABC_transptr_permease_3TM"/>
</dbReference>
<dbReference type="InterPro" id="IPR035906">
    <property type="entry name" value="MetI-like_sf"/>
</dbReference>
<dbReference type="PANTHER" id="PTHR30614:SF0">
    <property type="entry name" value="L-CYSTINE TRANSPORT SYSTEM PERMEASE PROTEIN TCYL"/>
    <property type="match status" value="1"/>
</dbReference>
<evidence type="ECO:0000256" key="1">
    <source>
        <dbReference type="ARBA" id="ARBA00004429"/>
    </source>
</evidence>
<name>A0ABU0JG52_9HYPH</name>
<dbReference type="Proteomes" id="UP001242480">
    <property type="component" value="Unassembled WGS sequence"/>
</dbReference>
<accession>A0ABU0JG52</accession>
<organism evidence="11 12">
    <name type="scientific">Labrys wisconsinensis</name>
    <dbReference type="NCBI Taxonomy" id="425677"/>
    <lineage>
        <taxon>Bacteria</taxon>
        <taxon>Pseudomonadati</taxon>
        <taxon>Pseudomonadota</taxon>
        <taxon>Alphaproteobacteria</taxon>
        <taxon>Hyphomicrobiales</taxon>
        <taxon>Xanthobacteraceae</taxon>
        <taxon>Labrys</taxon>
    </lineage>
</organism>
<keyword evidence="3 9" id="KW-0813">Transport</keyword>
<dbReference type="EMBL" id="JAUSVX010000011">
    <property type="protein sequence ID" value="MDQ0472112.1"/>
    <property type="molecule type" value="Genomic_DNA"/>
</dbReference>
<reference evidence="11 12" key="1">
    <citation type="submission" date="2023-07" db="EMBL/GenBank/DDBJ databases">
        <title>Genomic Encyclopedia of Type Strains, Phase IV (KMG-IV): sequencing the most valuable type-strain genomes for metagenomic binning, comparative biology and taxonomic classification.</title>
        <authorList>
            <person name="Goeker M."/>
        </authorList>
    </citation>
    <scope>NUCLEOTIDE SEQUENCE [LARGE SCALE GENOMIC DNA]</scope>
    <source>
        <strain evidence="11 12">DSM 19619</strain>
    </source>
</reference>
<protein>
    <submittedName>
        <fullName evidence="11">Polar amino acid transport system permease protein</fullName>
    </submittedName>
</protein>
<keyword evidence="6" id="KW-0029">Amino-acid transport</keyword>
<evidence type="ECO:0000256" key="9">
    <source>
        <dbReference type="RuleBase" id="RU363032"/>
    </source>
</evidence>
<evidence type="ECO:0000256" key="4">
    <source>
        <dbReference type="ARBA" id="ARBA00022475"/>
    </source>
</evidence>
<dbReference type="NCBIfam" id="TIGR01726">
    <property type="entry name" value="HEQRo_perm_3TM"/>
    <property type="match status" value="1"/>
</dbReference>
<dbReference type="RefSeq" id="WP_307278391.1">
    <property type="nucleotide sequence ID" value="NZ_JAUSVX010000011.1"/>
</dbReference>
<comment type="subcellular location">
    <subcellularLocation>
        <location evidence="1">Cell inner membrane</location>
        <topology evidence="1">Multi-pass membrane protein</topology>
    </subcellularLocation>
    <subcellularLocation>
        <location evidence="9">Cell membrane</location>
        <topology evidence="9">Multi-pass membrane protein</topology>
    </subcellularLocation>
</comment>
<keyword evidence="7 9" id="KW-1133">Transmembrane helix</keyword>
<proteinExistence type="inferred from homology"/>
<evidence type="ECO:0000256" key="6">
    <source>
        <dbReference type="ARBA" id="ARBA00022970"/>
    </source>
</evidence>
<dbReference type="InterPro" id="IPR014341">
    <property type="entry name" value="Ectoine_EhuD"/>
</dbReference>
<dbReference type="PANTHER" id="PTHR30614">
    <property type="entry name" value="MEMBRANE COMPONENT OF AMINO ACID ABC TRANSPORTER"/>
    <property type="match status" value="1"/>
</dbReference>
<keyword evidence="4" id="KW-1003">Cell membrane</keyword>
<evidence type="ECO:0000259" key="10">
    <source>
        <dbReference type="PROSITE" id="PS50928"/>
    </source>
</evidence>
<evidence type="ECO:0000256" key="5">
    <source>
        <dbReference type="ARBA" id="ARBA00022692"/>
    </source>
</evidence>
<keyword evidence="8 9" id="KW-0472">Membrane</keyword>
<feature type="transmembrane region" description="Helical" evidence="9">
    <location>
        <begin position="91"/>
        <end position="110"/>
    </location>
</feature>
<dbReference type="Gene3D" id="1.10.3720.10">
    <property type="entry name" value="MetI-like"/>
    <property type="match status" value="1"/>
</dbReference>
<dbReference type="NCBIfam" id="TIGR03003">
    <property type="entry name" value="ectoine_ehuD"/>
    <property type="match status" value="1"/>
</dbReference>
<feature type="transmembrane region" description="Helical" evidence="9">
    <location>
        <begin position="30"/>
        <end position="51"/>
    </location>
</feature>
<evidence type="ECO:0000313" key="11">
    <source>
        <dbReference type="EMBL" id="MDQ0472112.1"/>
    </source>
</evidence>
<evidence type="ECO:0000256" key="2">
    <source>
        <dbReference type="ARBA" id="ARBA00010072"/>
    </source>
</evidence>
<dbReference type="InterPro" id="IPR043429">
    <property type="entry name" value="ArtM/GltK/GlnP/TcyL/YhdX-like"/>
</dbReference>
<comment type="caution">
    <text evidence="11">The sequence shown here is derived from an EMBL/GenBank/DDBJ whole genome shotgun (WGS) entry which is preliminary data.</text>
</comment>
<evidence type="ECO:0000256" key="8">
    <source>
        <dbReference type="ARBA" id="ARBA00023136"/>
    </source>
</evidence>
<dbReference type="Pfam" id="PF00528">
    <property type="entry name" value="BPD_transp_1"/>
    <property type="match status" value="1"/>
</dbReference>
<dbReference type="InterPro" id="IPR000515">
    <property type="entry name" value="MetI-like"/>
</dbReference>